<dbReference type="InterPro" id="IPR000182">
    <property type="entry name" value="GNAT_dom"/>
</dbReference>
<accession>A0ABP4WDK9</accession>
<gene>
    <name evidence="5" type="ORF">GCM10009710_35010</name>
</gene>
<feature type="domain" description="N-acetyltransferase" evidence="4">
    <location>
        <begin position="18"/>
        <end position="174"/>
    </location>
</feature>
<comment type="similarity">
    <text evidence="3">Belongs to the acetyltransferase family. RimJ subfamily.</text>
</comment>
<dbReference type="RefSeq" id="WP_344203952.1">
    <property type="nucleotide sequence ID" value="NZ_BAAAME010000010.1"/>
</dbReference>
<evidence type="ECO:0000256" key="3">
    <source>
        <dbReference type="ARBA" id="ARBA00038502"/>
    </source>
</evidence>
<evidence type="ECO:0000256" key="1">
    <source>
        <dbReference type="ARBA" id="ARBA00022679"/>
    </source>
</evidence>
<dbReference type="Proteomes" id="UP001501057">
    <property type="component" value="Unassembled WGS sequence"/>
</dbReference>
<keyword evidence="1" id="KW-0808">Transferase</keyword>
<dbReference type="PANTHER" id="PTHR43792:SF8">
    <property type="entry name" value="[RIBOSOMAL PROTEIN US5]-ALANINE N-ACETYLTRANSFERASE"/>
    <property type="match status" value="1"/>
</dbReference>
<reference evidence="6" key="1">
    <citation type="journal article" date="2019" name="Int. J. Syst. Evol. Microbiol.">
        <title>The Global Catalogue of Microorganisms (GCM) 10K type strain sequencing project: providing services to taxonomists for standard genome sequencing and annotation.</title>
        <authorList>
            <consortium name="The Broad Institute Genomics Platform"/>
            <consortium name="The Broad Institute Genome Sequencing Center for Infectious Disease"/>
            <person name="Wu L."/>
            <person name="Ma J."/>
        </authorList>
    </citation>
    <scope>NUCLEOTIDE SEQUENCE [LARGE SCALE GENOMIC DNA]</scope>
    <source>
        <strain evidence="6">JCM 13518</strain>
    </source>
</reference>
<organism evidence="5 6">
    <name type="scientific">Aeromicrobium alkaliterrae</name>
    <dbReference type="NCBI Taxonomy" id="302168"/>
    <lineage>
        <taxon>Bacteria</taxon>
        <taxon>Bacillati</taxon>
        <taxon>Actinomycetota</taxon>
        <taxon>Actinomycetes</taxon>
        <taxon>Propionibacteriales</taxon>
        <taxon>Nocardioidaceae</taxon>
        <taxon>Aeromicrobium</taxon>
    </lineage>
</organism>
<dbReference type="SUPFAM" id="SSF55729">
    <property type="entry name" value="Acyl-CoA N-acyltransferases (Nat)"/>
    <property type="match status" value="2"/>
</dbReference>
<keyword evidence="2" id="KW-0012">Acyltransferase</keyword>
<name>A0ABP4WDK9_9ACTN</name>
<dbReference type="PROSITE" id="PS51186">
    <property type="entry name" value="GNAT"/>
    <property type="match status" value="2"/>
</dbReference>
<feature type="domain" description="N-acetyltransferase" evidence="4">
    <location>
        <begin position="208"/>
        <end position="372"/>
    </location>
</feature>
<evidence type="ECO:0000259" key="4">
    <source>
        <dbReference type="PROSITE" id="PS51186"/>
    </source>
</evidence>
<dbReference type="Pfam" id="PF13302">
    <property type="entry name" value="Acetyltransf_3"/>
    <property type="match status" value="2"/>
</dbReference>
<proteinExistence type="inferred from homology"/>
<protein>
    <recommendedName>
        <fullName evidence="4">N-acetyltransferase domain-containing protein</fullName>
    </recommendedName>
</protein>
<evidence type="ECO:0000313" key="6">
    <source>
        <dbReference type="Proteomes" id="UP001501057"/>
    </source>
</evidence>
<dbReference type="Gene3D" id="3.40.630.30">
    <property type="match status" value="2"/>
</dbReference>
<dbReference type="EMBL" id="BAAAME010000010">
    <property type="protein sequence ID" value="GAA1752243.1"/>
    <property type="molecule type" value="Genomic_DNA"/>
</dbReference>
<keyword evidence="6" id="KW-1185">Reference proteome</keyword>
<dbReference type="InterPro" id="IPR016181">
    <property type="entry name" value="Acyl_CoA_acyltransferase"/>
</dbReference>
<sequence length="381" mass="40917">MSDLGWPLSVPVLTDGTVTLRAHTPADLELMVETATDPELVRWTSVPSPYDRDDAERFMTDVVAAGWDAGTHQMWAIEVLDAQGRPHFAGDVAIRGRGVSTIGFALHPDARGRGAMAAAVRLAVGEAFSSGYTEAVHWHAHVGNLASLRVAHACGFRLVAEVPALLFEKGRAIDGWHAVLLFGDLMFARRPWRGDTVLETRTAAGRPIRLRPPVETDVPRLTEAFADPDTQHWLVQTPTDSSATHTAVHRWWWRNATGQQATWVVADGEVDELLGQISVLDMLGVDPACGEIGYLLHPDARGQGVLQAVLATLVEHAFAPDGLARRRLTAAAAEGNGASLALLRGAGFVPTGRQSAAEPLGDGTFADLHELELFPGSSRGL</sequence>
<dbReference type="InterPro" id="IPR051531">
    <property type="entry name" value="N-acetyltransferase"/>
</dbReference>
<evidence type="ECO:0000313" key="5">
    <source>
        <dbReference type="EMBL" id="GAA1752243.1"/>
    </source>
</evidence>
<evidence type="ECO:0000256" key="2">
    <source>
        <dbReference type="ARBA" id="ARBA00023315"/>
    </source>
</evidence>
<comment type="caution">
    <text evidence="5">The sequence shown here is derived from an EMBL/GenBank/DDBJ whole genome shotgun (WGS) entry which is preliminary data.</text>
</comment>
<dbReference type="PANTHER" id="PTHR43792">
    <property type="entry name" value="GNAT FAMILY, PUTATIVE (AFU_ORTHOLOGUE AFUA_3G00765)-RELATED-RELATED"/>
    <property type="match status" value="1"/>
</dbReference>